<organism evidence="2 3">
    <name type="scientific">Trichinella nelsoni</name>
    <dbReference type="NCBI Taxonomy" id="6336"/>
    <lineage>
        <taxon>Eukaryota</taxon>
        <taxon>Metazoa</taxon>
        <taxon>Ecdysozoa</taxon>
        <taxon>Nematoda</taxon>
        <taxon>Enoplea</taxon>
        <taxon>Dorylaimia</taxon>
        <taxon>Trichinellida</taxon>
        <taxon>Trichinellidae</taxon>
        <taxon>Trichinella</taxon>
    </lineage>
</organism>
<evidence type="ECO:0000313" key="2">
    <source>
        <dbReference type="EMBL" id="KRX22433.1"/>
    </source>
</evidence>
<comment type="caution">
    <text evidence="2">The sequence shown here is derived from an EMBL/GenBank/DDBJ whole genome shotgun (WGS) entry which is preliminary data.</text>
</comment>
<keyword evidence="3" id="KW-1185">Reference proteome</keyword>
<gene>
    <name evidence="2" type="ORF">T07_3528</name>
</gene>
<sequence>MISRICLCQILFAFLVSKGDFNTTGKCTIDKLFTVAAFKLNQGIERLQMQMKTDGNLSVHQRTNF</sequence>
<dbReference type="Proteomes" id="UP000054630">
    <property type="component" value="Unassembled WGS sequence"/>
</dbReference>
<accession>A0A0V0S6S7</accession>
<feature type="chain" id="PRO_5006868362" description="Secreted protein" evidence="1">
    <location>
        <begin position="22"/>
        <end position="65"/>
    </location>
</feature>
<evidence type="ECO:0000256" key="1">
    <source>
        <dbReference type="SAM" id="SignalP"/>
    </source>
</evidence>
<dbReference type="EMBL" id="JYDL01000031">
    <property type="protein sequence ID" value="KRX22433.1"/>
    <property type="molecule type" value="Genomic_DNA"/>
</dbReference>
<protein>
    <recommendedName>
        <fullName evidence="4">Secreted protein</fullName>
    </recommendedName>
</protein>
<name>A0A0V0S6S7_9BILA</name>
<evidence type="ECO:0008006" key="4">
    <source>
        <dbReference type="Google" id="ProtNLM"/>
    </source>
</evidence>
<proteinExistence type="predicted"/>
<evidence type="ECO:0000313" key="3">
    <source>
        <dbReference type="Proteomes" id="UP000054630"/>
    </source>
</evidence>
<reference evidence="2 3" key="1">
    <citation type="submission" date="2015-01" db="EMBL/GenBank/DDBJ databases">
        <title>Evolution of Trichinella species and genotypes.</title>
        <authorList>
            <person name="Korhonen P.K."/>
            <person name="Edoardo P."/>
            <person name="Giuseppe L.R."/>
            <person name="Gasser R.B."/>
        </authorList>
    </citation>
    <scope>NUCLEOTIDE SEQUENCE [LARGE SCALE GENOMIC DNA]</scope>
    <source>
        <strain evidence="2">ISS37</strain>
    </source>
</reference>
<keyword evidence="1" id="KW-0732">Signal</keyword>
<dbReference type="AlphaFoldDB" id="A0A0V0S6S7"/>
<feature type="signal peptide" evidence="1">
    <location>
        <begin position="1"/>
        <end position="21"/>
    </location>
</feature>